<dbReference type="OrthoDB" id="3217871at2759"/>
<proteinExistence type="predicted"/>
<dbReference type="Pfam" id="PF00651">
    <property type="entry name" value="BTB"/>
    <property type="match status" value="2"/>
</dbReference>
<accession>A0A8H7DJF0</accession>
<dbReference type="InterPro" id="IPR011333">
    <property type="entry name" value="SKP1/BTB/POZ_sf"/>
</dbReference>
<dbReference type="AlphaFoldDB" id="A0A8H7DJF0"/>
<feature type="domain" description="BTB" evidence="1">
    <location>
        <begin position="234"/>
        <end position="305"/>
    </location>
</feature>
<reference evidence="2" key="1">
    <citation type="submission" date="2020-05" db="EMBL/GenBank/DDBJ databases">
        <title>Mycena genomes resolve the evolution of fungal bioluminescence.</title>
        <authorList>
            <person name="Tsai I.J."/>
        </authorList>
    </citation>
    <scope>NUCLEOTIDE SEQUENCE</scope>
    <source>
        <strain evidence="2">160909Yilan</strain>
    </source>
</reference>
<protein>
    <submittedName>
        <fullName evidence="2">BTB domain-containing protein</fullName>
    </submittedName>
</protein>
<dbReference type="PROSITE" id="PS50097">
    <property type="entry name" value="BTB"/>
    <property type="match status" value="2"/>
</dbReference>
<name>A0A8H7DJF0_9AGAR</name>
<evidence type="ECO:0000259" key="1">
    <source>
        <dbReference type="PROSITE" id="PS50097"/>
    </source>
</evidence>
<comment type="caution">
    <text evidence="2">The sequence shown here is derived from an EMBL/GenBank/DDBJ whole genome shotgun (WGS) entry which is preliminary data.</text>
</comment>
<dbReference type="Gene3D" id="3.30.710.10">
    <property type="entry name" value="Potassium Channel Kv1.1, Chain A"/>
    <property type="match status" value="2"/>
</dbReference>
<dbReference type="EMBL" id="JACAZH010000001">
    <property type="protein sequence ID" value="KAF7377619.1"/>
    <property type="molecule type" value="Genomic_DNA"/>
</dbReference>
<dbReference type="Proteomes" id="UP000623467">
    <property type="component" value="Unassembled WGS sequence"/>
</dbReference>
<dbReference type="SUPFAM" id="SSF54695">
    <property type="entry name" value="POZ domain"/>
    <property type="match status" value="2"/>
</dbReference>
<evidence type="ECO:0000313" key="2">
    <source>
        <dbReference type="EMBL" id="KAF7377619.1"/>
    </source>
</evidence>
<dbReference type="InterPro" id="IPR000210">
    <property type="entry name" value="BTB/POZ_dom"/>
</dbReference>
<evidence type="ECO:0000313" key="3">
    <source>
        <dbReference type="Proteomes" id="UP000623467"/>
    </source>
</evidence>
<feature type="domain" description="BTB" evidence="1">
    <location>
        <begin position="29"/>
        <end position="100"/>
    </location>
</feature>
<dbReference type="CDD" id="cd18186">
    <property type="entry name" value="BTB_POZ_ZBTB_KLHL-like"/>
    <property type="match status" value="2"/>
</dbReference>
<dbReference type="SMART" id="SM00225">
    <property type="entry name" value="BTB"/>
    <property type="match status" value="2"/>
</dbReference>
<organism evidence="2 3">
    <name type="scientific">Mycena sanguinolenta</name>
    <dbReference type="NCBI Taxonomy" id="230812"/>
    <lineage>
        <taxon>Eukaryota</taxon>
        <taxon>Fungi</taxon>
        <taxon>Dikarya</taxon>
        <taxon>Basidiomycota</taxon>
        <taxon>Agaricomycotina</taxon>
        <taxon>Agaricomycetes</taxon>
        <taxon>Agaricomycetidae</taxon>
        <taxon>Agaricales</taxon>
        <taxon>Marasmiineae</taxon>
        <taxon>Mycenaceae</taxon>
        <taxon>Mycena</taxon>
    </lineage>
</organism>
<sequence length="409" mass="47762">MSQTSKASPAKRQRTEEELTRSDIWHDDGSVVLLVESTLFRVHWGVICLHSTFFRDMRDLPQPADQPNIEGCPVIELHDSLEDVEHLLHALHNTLVFNKEKLSFPFIAAMVRMGRKYDFKNLLEAAMQRLQEEHPVTLEKHETFLQRAIAESRYIPHTIVDQPGLVFDMLTLVRENNLFTLLPSAYFRAIFHHSKNQWHSYELQPMLQTFETPPAKRQRTEEELTRSDIWHDDGSVVLLVESTLFRVHWGVICLHSTFFRDMRDLPQPADQLNIEGCPVIELHDSLEDVKHLLDALYNPLIFNKQKLSFPFIAAMVRMGRKYDFNNLLEAAVLRLQEEHPVTLEKHETFLQRAIAETRYIPRTIVDQPGLVFDMLTLARENNLFTMLPSAYFRAIFHHSKVRLKNSSHL</sequence>
<gene>
    <name evidence="2" type="ORF">MSAN_00184700</name>
</gene>
<keyword evidence="3" id="KW-1185">Reference proteome</keyword>